<dbReference type="AlphaFoldDB" id="A0A3S9MYL4"/>
<dbReference type="InterPro" id="IPR051531">
    <property type="entry name" value="N-acetyltransferase"/>
</dbReference>
<protein>
    <submittedName>
        <fullName evidence="2">N-acetyltransferase</fullName>
    </submittedName>
</protein>
<evidence type="ECO:0000313" key="2">
    <source>
        <dbReference type="EMBL" id="AZQ44345.1"/>
    </source>
</evidence>
<dbReference type="OrthoDB" id="9788916at2"/>
<dbReference type="KEGG" id="noj:EJ995_08880"/>
<sequence length="172" mass="19996">MKIFETDRLEVRRLKQSDELYFTELLTSAVILEKIPVKPATAEIVKDRFETFQKMELSDLGSTKCFCAIVEKGKDEAIGLALFLIENNEQELGYRFRPDYWRKGYGTEVAKGMLDYYFNVLRVSKVIANANVENPGSIRILSKLMNFEKEFFNVELNCTDRSYSITKTEWSD</sequence>
<dbReference type="Proteomes" id="UP000279600">
    <property type="component" value="Chromosome"/>
</dbReference>
<evidence type="ECO:0000259" key="1">
    <source>
        <dbReference type="PROSITE" id="PS51186"/>
    </source>
</evidence>
<dbReference type="Pfam" id="PF13302">
    <property type="entry name" value="Acetyltransf_3"/>
    <property type="match status" value="1"/>
</dbReference>
<dbReference type="InterPro" id="IPR000182">
    <property type="entry name" value="GNAT_dom"/>
</dbReference>
<dbReference type="GO" id="GO:0016747">
    <property type="term" value="F:acyltransferase activity, transferring groups other than amino-acyl groups"/>
    <property type="evidence" value="ECO:0007669"/>
    <property type="project" value="InterPro"/>
</dbReference>
<dbReference type="InterPro" id="IPR016181">
    <property type="entry name" value="Acyl_CoA_acyltransferase"/>
</dbReference>
<accession>A0A3S9MYL4</accession>
<dbReference type="PROSITE" id="PS51186">
    <property type="entry name" value="GNAT"/>
    <property type="match status" value="1"/>
</dbReference>
<dbReference type="PANTHER" id="PTHR43792:SF1">
    <property type="entry name" value="N-ACETYLTRANSFERASE DOMAIN-CONTAINING PROTEIN"/>
    <property type="match status" value="1"/>
</dbReference>
<dbReference type="SUPFAM" id="SSF55729">
    <property type="entry name" value="Acyl-CoA N-acyltransferases (Nat)"/>
    <property type="match status" value="1"/>
</dbReference>
<keyword evidence="3" id="KW-1185">Reference proteome</keyword>
<proteinExistence type="predicted"/>
<name>A0A3S9MYL4_9FLAO</name>
<dbReference type="RefSeq" id="WP_126447694.1">
    <property type="nucleotide sequence ID" value="NZ_CP034549.1"/>
</dbReference>
<feature type="domain" description="N-acetyltransferase" evidence="1">
    <location>
        <begin position="9"/>
        <end position="168"/>
    </location>
</feature>
<dbReference type="Gene3D" id="3.40.630.30">
    <property type="match status" value="1"/>
</dbReference>
<reference evidence="2 3" key="1">
    <citation type="submission" date="2018-12" db="EMBL/GenBank/DDBJ databases">
        <title>Complete genome of Nonlabens sp. MJ115.</title>
        <authorList>
            <person name="Choi H.S."/>
            <person name="Jung J."/>
        </authorList>
    </citation>
    <scope>NUCLEOTIDE SEQUENCE [LARGE SCALE GENOMIC DNA]</scope>
    <source>
        <strain evidence="2 3">MJ115</strain>
    </source>
</reference>
<keyword evidence="2" id="KW-0808">Transferase</keyword>
<dbReference type="EMBL" id="CP034549">
    <property type="protein sequence ID" value="AZQ44345.1"/>
    <property type="molecule type" value="Genomic_DNA"/>
</dbReference>
<dbReference type="PANTHER" id="PTHR43792">
    <property type="entry name" value="GNAT FAMILY, PUTATIVE (AFU_ORTHOLOGUE AFUA_3G00765)-RELATED-RELATED"/>
    <property type="match status" value="1"/>
</dbReference>
<organism evidence="2 3">
    <name type="scientific">Nonlabens ponticola</name>
    <dbReference type="NCBI Taxonomy" id="2496866"/>
    <lineage>
        <taxon>Bacteria</taxon>
        <taxon>Pseudomonadati</taxon>
        <taxon>Bacteroidota</taxon>
        <taxon>Flavobacteriia</taxon>
        <taxon>Flavobacteriales</taxon>
        <taxon>Flavobacteriaceae</taxon>
        <taxon>Nonlabens</taxon>
    </lineage>
</organism>
<evidence type="ECO:0000313" key="3">
    <source>
        <dbReference type="Proteomes" id="UP000279600"/>
    </source>
</evidence>
<gene>
    <name evidence="2" type="ORF">EJ995_08880</name>
</gene>